<dbReference type="InParanoid" id="M1DPB8"/>
<evidence type="ECO:0000256" key="1">
    <source>
        <dbReference type="SAM" id="MobiDB-lite"/>
    </source>
</evidence>
<proteinExistence type="predicted"/>
<sequence>MATMLHHVKPWMQKSITDSEARKGKRMETRKDIDAQPDPTRARGKRHCSNQNFDTTEEARVKKRERQWTEQARKASIIDEELHQQKVRESARGASSSVPVVEVQTIESHDVSTTDGSVRRIDSTTEGVVIADVGTTEGGLNVSLAGSEKPDPPTC</sequence>
<dbReference type="HOGENOM" id="CLU_028647_6_1_1"/>
<protein>
    <submittedName>
        <fullName evidence="2">Integrase core domain containing protein</fullName>
    </submittedName>
</protein>
<reference evidence="3" key="1">
    <citation type="journal article" date="2011" name="Nature">
        <title>Genome sequence and analysis of the tuber crop potato.</title>
        <authorList>
            <consortium name="The Potato Genome Sequencing Consortium"/>
        </authorList>
    </citation>
    <scope>NUCLEOTIDE SEQUENCE [LARGE SCALE GENOMIC DNA]</scope>
    <source>
        <strain evidence="3">cv. DM1-3 516 R44</strain>
    </source>
</reference>
<feature type="region of interest" description="Disordered" evidence="1">
    <location>
        <begin position="1"/>
        <end position="66"/>
    </location>
</feature>
<evidence type="ECO:0000313" key="2">
    <source>
        <dbReference type="EnsemblPlants" id="PGSC0003DMT400092211"/>
    </source>
</evidence>
<feature type="compositionally biased region" description="Basic and acidic residues" evidence="1">
    <location>
        <begin position="17"/>
        <end position="34"/>
    </location>
</feature>
<dbReference type="Gramene" id="PGSC0003DMT400092211">
    <property type="protein sequence ID" value="PGSC0003DMT400092211"/>
    <property type="gene ID" value="PGSC0003DMG400041782"/>
</dbReference>
<dbReference type="Proteomes" id="UP000011115">
    <property type="component" value="Unassembled WGS sequence"/>
</dbReference>
<name>M1DPB8_SOLTU</name>
<dbReference type="AlphaFoldDB" id="M1DPB8"/>
<dbReference type="PaxDb" id="4113-PGSC0003DMT400092211"/>
<accession>M1DPB8</accession>
<evidence type="ECO:0000313" key="3">
    <source>
        <dbReference type="Proteomes" id="UP000011115"/>
    </source>
</evidence>
<organism evidence="2 3">
    <name type="scientific">Solanum tuberosum</name>
    <name type="common">Potato</name>
    <dbReference type="NCBI Taxonomy" id="4113"/>
    <lineage>
        <taxon>Eukaryota</taxon>
        <taxon>Viridiplantae</taxon>
        <taxon>Streptophyta</taxon>
        <taxon>Embryophyta</taxon>
        <taxon>Tracheophyta</taxon>
        <taxon>Spermatophyta</taxon>
        <taxon>Magnoliopsida</taxon>
        <taxon>eudicotyledons</taxon>
        <taxon>Gunneridae</taxon>
        <taxon>Pentapetalae</taxon>
        <taxon>asterids</taxon>
        <taxon>lamiids</taxon>
        <taxon>Solanales</taxon>
        <taxon>Solanaceae</taxon>
        <taxon>Solanoideae</taxon>
        <taxon>Solaneae</taxon>
        <taxon>Solanum</taxon>
    </lineage>
</organism>
<reference evidence="2" key="2">
    <citation type="submission" date="2015-06" db="UniProtKB">
        <authorList>
            <consortium name="EnsemblPlants"/>
        </authorList>
    </citation>
    <scope>IDENTIFICATION</scope>
    <source>
        <strain evidence="2">DM1-3 516 R44</strain>
    </source>
</reference>
<dbReference type="EnsemblPlants" id="PGSC0003DMT400092211">
    <property type="protein sequence ID" value="PGSC0003DMT400092211"/>
    <property type="gene ID" value="PGSC0003DMG400041782"/>
</dbReference>
<keyword evidence="3" id="KW-1185">Reference proteome</keyword>